<evidence type="ECO:0000256" key="2">
    <source>
        <dbReference type="ARBA" id="ARBA00022786"/>
    </source>
</evidence>
<dbReference type="GO" id="GO:0005634">
    <property type="term" value="C:nucleus"/>
    <property type="evidence" value="ECO:0007669"/>
    <property type="project" value="TreeGrafter"/>
</dbReference>
<evidence type="ECO:0000256" key="1">
    <source>
        <dbReference type="ARBA" id="ARBA00004906"/>
    </source>
</evidence>
<dbReference type="Proteomes" id="UP000027195">
    <property type="component" value="Unassembled WGS sequence"/>
</dbReference>
<dbReference type="OrthoDB" id="2096344at2759"/>
<comment type="similarity">
    <text evidence="3">Belongs to the WD repeat cdt2 family.</text>
</comment>
<dbReference type="EMBL" id="KL198024">
    <property type="protein sequence ID" value="KDQ17191.1"/>
    <property type="molecule type" value="Genomic_DNA"/>
</dbReference>
<dbReference type="InParanoid" id="A0A067N072"/>
<dbReference type="PANTHER" id="PTHR22852">
    <property type="entry name" value="LETHAL 2 DENTICLELESS PROTEIN RETINOIC ACID-REGULATED NUCLEAR MATRIX-ASSOCIATED PROTEIN"/>
    <property type="match status" value="1"/>
</dbReference>
<dbReference type="SMART" id="SM00320">
    <property type="entry name" value="WD40"/>
    <property type="match status" value="5"/>
</dbReference>
<dbReference type="HOGENOM" id="CLU_026181_0_0_1"/>
<dbReference type="STRING" id="930990.A0A067N072"/>
<evidence type="ECO:0000256" key="3">
    <source>
        <dbReference type="ARBA" id="ARBA00038344"/>
    </source>
</evidence>
<dbReference type="GO" id="GO:0030674">
    <property type="term" value="F:protein-macromolecule adaptor activity"/>
    <property type="evidence" value="ECO:0007669"/>
    <property type="project" value="TreeGrafter"/>
</dbReference>
<dbReference type="InterPro" id="IPR015943">
    <property type="entry name" value="WD40/YVTN_repeat-like_dom_sf"/>
</dbReference>
<dbReference type="InterPro" id="IPR001680">
    <property type="entry name" value="WD40_rpt"/>
</dbReference>
<dbReference type="PANTHER" id="PTHR22852:SF0">
    <property type="entry name" value="DENTICLELESS PROTEIN HOMOLOG"/>
    <property type="match status" value="1"/>
</dbReference>
<dbReference type="GO" id="GO:0043161">
    <property type="term" value="P:proteasome-mediated ubiquitin-dependent protein catabolic process"/>
    <property type="evidence" value="ECO:0007669"/>
    <property type="project" value="TreeGrafter"/>
</dbReference>
<dbReference type="SUPFAM" id="SSF50978">
    <property type="entry name" value="WD40 repeat-like"/>
    <property type="match status" value="1"/>
</dbReference>
<keyword evidence="2" id="KW-0833">Ubl conjugation pathway</keyword>
<accession>A0A067N072</accession>
<dbReference type="FunCoup" id="A0A067N072">
    <property type="interactions" value="208"/>
</dbReference>
<feature type="region of interest" description="Disordered" evidence="4">
    <location>
        <begin position="27"/>
        <end position="62"/>
    </location>
</feature>
<dbReference type="Pfam" id="PF00400">
    <property type="entry name" value="WD40"/>
    <property type="match status" value="3"/>
</dbReference>
<dbReference type="InterPro" id="IPR036322">
    <property type="entry name" value="WD40_repeat_dom_sf"/>
</dbReference>
<reference evidence="6" key="1">
    <citation type="journal article" date="2014" name="Proc. Natl. Acad. Sci. U.S.A.">
        <title>Extensive sampling of basidiomycete genomes demonstrates inadequacy of the white-rot/brown-rot paradigm for wood decay fungi.</title>
        <authorList>
            <person name="Riley R."/>
            <person name="Salamov A.A."/>
            <person name="Brown D.W."/>
            <person name="Nagy L.G."/>
            <person name="Floudas D."/>
            <person name="Held B.W."/>
            <person name="Levasseur A."/>
            <person name="Lombard V."/>
            <person name="Morin E."/>
            <person name="Otillar R."/>
            <person name="Lindquist E.A."/>
            <person name="Sun H."/>
            <person name="LaButti K.M."/>
            <person name="Schmutz J."/>
            <person name="Jabbour D."/>
            <person name="Luo H."/>
            <person name="Baker S.E."/>
            <person name="Pisabarro A.G."/>
            <person name="Walton J.D."/>
            <person name="Blanchette R.A."/>
            <person name="Henrissat B."/>
            <person name="Martin F."/>
            <person name="Cullen D."/>
            <person name="Hibbett D.S."/>
            <person name="Grigoriev I.V."/>
        </authorList>
    </citation>
    <scope>NUCLEOTIDE SEQUENCE [LARGE SCALE GENOMIC DNA]</scope>
    <source>
        <strain evidence="6">FD-172 SS1</strain>
    </source>
</reference>
<comment type="pathway">
    <text evidence="1">Protein modification; protein ubiquitination.</text>
</comment>
<organism evidence="5 6">
    <name type="scientific">Botryobasidium botryosum (strain FD-172 SS1)</name>
    <dbReference type="NCBI Taxonomy" id="930990"/>
    <lineage>
        <taxon>Eukaryota</taxon>
        <taxon>Fungi</taxon>
        <taxon>Dikarya</taxon>
        <taxon>Basidiomycota</taxon>
        <taxon>Agaricomycotina</taxon>
        <taxon>Agaricomycetes</taxon>
        <taxon>Cantharellales</taxon>
        <taxon>Botryobasidiaceae</taxon>
        <taxon>Botryobasidium</taxon>
    </lineage>
</organism>
<proteinExistence type="inferred from homology"/>
<protein>
    <submittedName>
        <fullName evidence="5">Uncharacterized protein</fullName>
    </submittedName>
</protein>
<gene>
    <name evidence="5" type="ORF">BOTBODRAFT_128924</name>
</gene>
<sequence>MLSSPPSSLRPPLAEVTNCEKITDSSRAAPYCPLSPSSETSNYRGKKRQRLDHDEPSIPGINFSHSAATSATYIPTRSHLRDPHVSTHLALNKLASGITRSVRLSARPILQSLVSSNRSDLYRPQTSEEMRDLPHPFACAYSNAAKLGRGHALAVGTQYGTVDIIDASPRSNPWDPEPSRLTHHIHADAIFDLRWRSDDEQIVTSSGDHTSTIFNAQTGERLAILAEHKSSIKQTLWDPCNPSVLSSSSRDGDIHVYDIRETPTNEHQNGVAAHGAVLSIFQGHADSNKRKGKKAAVPRSVTSINYLKQRDNLLLSSGSADGVLKAWDLRATITKRNKPVPLYSSDDITLESSGRTRGIASVALDERGEWAWALATDGSIYTYPVLSLSTTPSDLPILSHPNLKSASFYVRLAFSPCGRYLASGSPNGEVYTWAVDDTPVPVPVELVGHERGKEVGAVDWGFDSLATASDDHTVRIWRPDPVVSRLVWEDSEEGKEAQWAWGFASENSTL</sequence>
<evidence type="ECO:0000256" key="4">
    <source>
        <dbReference type="SAM" id="MobiDB-lite"/>
    </source>
</evidence>
<dbReference type="InterPro" id="IPR051865">
    <property type="entry name" value="WD-repeat_CDT2_adapter"/>
</dbReference>
<dbReference type="AlphaFoldDB" id="A0A067N072"/>
<dbReference type="Gene3D" id="2.130.10.10">
    <property type="entry name" value="YVTN repeat-like/Quinoprotein amine dehydrogenase"/>
    <property type="match status" value="2"/>
</dbReference>
<evidence type="ECO:0000313" key="5">
    <source>
        <dbReference type="EMBL" id="KDQ17191.1"/>
    </source>
</evidence>
<evidence type="ECO:0000313" key="6">
    <source>
        <dbReference type="Proteomes" id="UP000027195"/>
    </source>
</evidence>
<name>A0A067N072_BOTB1</name>
<keyword evidence="6" id="KW-1185">Reference proteome</keyword>